<organism evidence="2 3">
    <name type="scientific">Geodia barretti</name>
    <name type="common">Barrett's horny sponge</name>
    <dbReference type="NCBI Taxonomy" id="519541"/>
    <lineage>
        <taxon>Eukaryota</taxon>
        <taxon>Metazoa</taxon>
        <taxon>Porifera</taxon>
        <taxon>Demospongiae</taxon>
        <taxon>Heteroscleromorpha</taxon>
        <taxon>Tetractinellida</taxon>
        <taxon>Astrophorina</taxon>
        <taxon>Geodiidae</taxon>
        <taxon>Geodia</taxon>
    </lineage>
</organism>
<keyword evidence="3" id="KW-1185">Reference proteome</keyword>
<dbReference type="InterPro" id="IPR000668">
    <property type="entry name" value="Peptidase_C1A_C"/>
</dbReference>
<dbReference type="InterPro" id="IPR038765">
    <property type="entry name" value="Papain-like_cys_pep_sf"/>
</dbReference>
<feature type="non-terminal residue" evidence="2">
    <location>
        <position position="59"/>
    </location>
</feature>
<dbReference type="Gene3D" id="3.90.70.10">
    <property type="entry name" value="Cysteine proteinases"/>
    <property type="match status" value="1"/>
</dbReference>
<evidence type="ECO:0000259" key="1">
    <source>
        <dbReference type="Pfam" id="PF00112"/>
    </source>
</evidence>
<dbReference type="GO" id="GO:0006508">
    <property type="term" value="P:proteolysis"/>
    <property type="evidence" value="ECO:0007669"/>
    <property type="project" value="InterPro"/>
</dbReference>
<comment type="caution">
    <text evidence="2">The sequence shown here is derived from an EMBL/GenBank/DDBJ whole genome shotgun (WGS) entry which is preliminary data.</text>
</comment>
<name>A0AA35XM91_GEOBA</name>
<dbReference type="Proteomes" id="UP001174909">
    <property type="component" value="Unassembled WGS sequence"/>
</dbReference>
<proteinExistence type="predicted"/>
<gene>
    <name evidence="2" type="ORF">GBAR_LOCUS31789</name>
</gene>
<reference evidence="2" key="1">
    <citation type="submission" date="2023-03" db="EMBL/GenBank/DDBJ databases">
        <authorList>
            <person name="Steffen K."/>
            <person name="Cardenas P."/>
        </authorList>
    </citation>
    <scope>NUCLEOTIDE SEQUENCE</scope>
</reference>
<sequence length="59" mass="6793">MYYNGGCSGGNYRRAWMYIMDYGIASDTNYPYRSVEGTCKYGRGMQEAASMTYYRIIKG</sequence>
<dbReference type="Pfam" id="PF00112">
    <property type="entry name" value="Peptidase_C1"/>
    <property type="match status" value="1"/>
</dbReference>
<dbReference type="AlphaFoldDB" id="A0AA35XM91"/>
<protein>
    <submittedName>
        <fullName evidence="2">Cathepsin L-like proteinase</fullName>
    </submittedName>
</protein>
<feature type="domain" description="Peptidase C1A papain C-terminal" evidence="1">
    <location>
        <begin position="3"/>
        <end position="55"/>
    </location>
</feature>
<accession>A0AA35XM91</accession>
<dbReference type="EMBL" id="CASHTH010004520">
    <property type="protein sequence ID" value="CAI8058451.1"/>
    <property type="molecule type" value="Genomic_DNA"/>
</dbReference>
<evidence type="ECO:0000313" key="2">
    <source>
        <dbReference type="EMBL" id="CAI8058451.1"/>
    </source>
</evidence>
<dbReference type="GO" id="GO:0008234">
    <property type="term" value="F:cysteine-type peptidase activity"/>
    <property type="evidence" value="ECO:0007669"/>
    <property type="project" value="InterPro"/>
</dbReference>
<evidence type="ECO:0000313" key="3">
    <source>
        <dbReference type="Proteomes" id="UP001174909"/>
    </source>
</evidence>
<dbReference type="SUPFAM" id="SSF54001">
    <property type="entry name" value="Cysteine proteinases"/>
    <property type="match status" value="1"/>
</dbReference>